<dbReference type="PANTHER" id="PTHR34501:SF9">
    <property type="entry name" value="MAJOR OUTER MEMBRANE PROTEIN P.IA"/>
    <property type="match status" value="1"/>
</dbReference>
<dbReference type="InterPro" id="IPR033900">
    <property type="entry name" value="Gram_neg_porin_domain"/>
</dbReference>
<evidence type="ECO:0000256" key="11">
    <source>
        <dbReference type="SAM" id="SignalP"/>
    </source>
</evidence>
<keyword evidence="5" id="KW-0812">Transmembrane</keyword>
<organism evidence="13 14">
    <name type="scientific">Thioalkalivibrio nitratireducens (strain DSM 14787 / UNIQEM 213 / ALEN2)</name>
    <dbReference type="NCBI Taxonomy" id="1255043"/>
    <lineage>
        <taxon>Bacteria</taxon>
        <taxon>Pseudomonadati</taxon>
        <taxon>Pseudomonadota</taxon>
        <taxon>Gammaproteobacteria</taxon>
        <taxon>Chromatiales</taxon>
        <taxon>Ectothiorhodospiraceae</taxon>
        <taxon>Thioalkalivibrio</taxon>
    </lineage>
</organism>
<dbReference type="SUPFAM" id="SSF56935">
    <property type="entry name" value="Porins"/>
    <property type="match status" value="1"/>
</dbReference>
<keyword evidence="14" id="KW-1185">Reference proteome</keyword>
<dbReference type="InterPro" id="IPR050298">
    <property type="entry name" value="Gram-neg_bact_OMP"/>
</dbReference>
<dbReference type="Pfam" id="PF13609">
    <property type="entry name" value="Porin_4"/>
    <property type="match status" value="1"/>
</dbReference>
<evidence type="ECO:0000256" key="4">
    <source>
        <dbReference type="ARBA" id="ARBA00022452"/>
    </source>
</evidence>
<dbReference type="AlphaFoldDB" id="L0E1M2"/>
<dbReference type="GO" id="GO:0015288">
    <property type="term" value="F:porin activity"/>
    <property type="evidence" value="ECO:0007669"/>
    <property type="project" value="UniProtKB-KW"/>
</dbReference>
<evidence type="ECO:0000256" key="9">
    <source>
        <dbReference type="ARBA" id="ARBA00023136"/>
    </source>
</evidence>
<dbReference type="InterPro" id="IPR023614">
    <property type="entry name" value="Porin_dom_sf"/>
</dbReference>
<gene>
    <name evidence="13" type="primary">ompN [C]</name>
    <name evidence="13" type="ordered locus">TVNIR_3509</name>
</gene>
<dbReference type="GO" id="GO:0046930">
    <property type="term" value="C:pore complex"/>
    <property type="evidence" value="ECO:0007669"/>
    <property type="project" value="UniProtKB-KW"/>
</dbReference>
<dbReference type="PATRIC" id="fig|1255043.3.peg.3540"/>
<evidence type="ECO:0000256" key="6">
    <source>
        <dbReference type="ARBA" id="ARBA00022729"/>
    </source>
</evidence>
<accession>L0E1M2</accession>
<dbReference type="OrthoDB" id="8173690at2"/>
<evidence type="ECO:0000313" key="13">
    <source>
        <dbReference type="EMBL" id="AGA35142.1"/>
    </source>
</evidence>
<comment type="subcellular location">
    <subcellularLocation>
        <location evidence="1">Cell outer membrane</location>
        <topology evidence="1">Multi-pass membrane protein</topology>
    </subcellularLocation>
</comment>
<dbReference type="PANTHER" id="PTHR34501">
    <property type="entry name" value="PROTEIN YDDL-RELATED"/>
    <property type="match status" value="1"/>
</dbReference>
<evidence type="ECO:0000259" key="12">
    <source>
        <dbReference type="Pfam" id="PF13609"/>
    </source>
</evidence>
<sequence length="339" mass="38032">MNRKKILIGMLAAGLTVPTIVAADWTIYGRANVSVDFLDDGNDFSEIDVVSRSSRLGFKGEREWSDQFVGIFQIEQQIDFDSSEGETFTTRDTFVGFKGSDWGMLRVGRFDTPFKRARGPVNFFGDQVGDLRNITRTRQHGRFDERFRNSLHYRTPSLGGLRWDVQYSTDRGQQDTRADADDGFSTALTFRQGGFTGALAYEQQRNDASDNVDAVRLVLAYKVSPTFEIGALYQNTEADGRDEADAFGLAAQFQFAPDWYIRGHVFHLDSDAQDSDATLYAFGLERRIDRDLRIQLNLGVMNNDDNSALNPWMQGGGPSQGNPIGETATALQLGIRYDF</sequence>
<keyword evidence="8" id="KW-0626">Porin</keyword>
<keyword evidence="4" id="KW-1134">Transmembrane beta strand</keyword>
<dbReference type="Proteomes" id="UP000010809">
    <property type="component" value="Chromosome"/>
</dbReference>
<reference evidence="13" key="1">
    <citation type="submission" date="2015-12" db="EMBL/GenBank/DDBJ databases">
        <authorList>
            <person name="Tikhonova T.V."/>
            <person name="Pavlov A.R."/>
            <person name="Beletsky A.V."/>
            <person name="Mardanov A.V."/>
            <person name="Sorokin D.Y."/>
            <person name="Ravin N.V."/>
            <person name="Popov V.O."/>
        </authorList>
    </citation>
    <scope>NUCLEOTIDE SEQUENCE</scope>
    <source>
        <strain evidence="13">DSM 14787</strain>
    </source>
</reference>
<dbReference type="HOGENOM" id="CLU_038238_3_1_6"/>
<feature type="domain" description="Porin" evidence="12">
    <location>
        <begin position="13"/>
        <end position="306"/>
    </location>
</feature>
<name>L0E1M2_THIND</name>
<dbReference type="RefSeq" id="WP_015260237.1">
    <property type="nucleotide sequence ID" value="NC_019902.2"/>
</dbReference>
<feature type="chain" id="PRO_5003940568" evidence="11">
    <location>
        <begin position="23"/>
        <end position="339"/>
    </location>
</feature>
<keyword evidence="6 11" id="KW-0732">Signal</keyword>
<protein>
    <submittedName>
        <fullName evidence="13">Porin, Gram-negative type</fullName>
    </submittedName>
</protein>
<evidence type="ECO:0000256" key="8">
    <source>
        <dbReference type="ARBA" id="ARBA00023114"/>
    </source>
</evidence>
<evidence type="ECO:0000256" key="5">
    <source>
        <dbReference type="ARBA" id="ARBA00022692"/>
    </source>
</evidence>
<evidence type="ECO:0000313" key="14">
    <source>
        <dbReference type="Proteomes" id="UP000010809"/>
    </source>
</evidence>
<keyword evidence="7" id="KW-0406">Ion transport</keyword>
<dbReference type="CDD" id="cd00342">
    <property type="entry name" value="gram_neg_porins"/>
    <property type="match status" value="1"/>
</dbReference>
<dbReference type="STRING" id="1255043.TVNIR_3509"/>
<evidence type="ECO:0000256" key="7">
    <source>
        <dbReference type="ARBA" id="ARBA00023065"/>
    </source>
</evidence>
<dbReference type="eggNOG" id="COG3203">
    <property type="taxonomic scope" value="Bacteria"/>
</dbReference>
<feature type="signal peptide" evidence="11">
    <location>
        <begin position="1"/>
        <end position="22"/>
    </location>
</feature>
<dbReference type="Gene3D" id="2.40.160.10">
    <property type="entry name" value="Porin"/>
    <property type="match status" value="1"/>
</dbReference>
<evidence type="ECO:0000256" key="10">
    <source>
        <dbReference type="ARBA" id="ARBA00023237"/>
    </source>
</evidence>
<dbReference type="InterPro" id="IPR001702">
    <property type="entry name" value="Porin_Gram-ve"/>
</dbReference>
<dbReference type="InterPro" id="IPR002299">
    <property type="entry name" value="Porin_Neis"/>
</dbReference>
<dbReference type="KEGG" id="tni:TVNIR_3509"/>
<dbReference type="GO" id="GO:0034220">
    <property type="term" value="P:monoatomic ion transmembrane transport"/>
    <property type="evidence" value="ECO:0007669"/>
    <property type="project" value="InterPro"/>
</dbReference>
<dbReference type="PRINTS" id="PR00182">
    <property type="entry name" value="ECOLNEIPORIN"/>
</dbReference>
<keyword evidence="9" id="KW-0472">Membrane</keyword>
<evidence type="ECO:0000256" key="1">
    <source>
        <dbReference type="ARBA" id="ARBA00004571"/>
    </source>
</evidence>
<comment type="subunit">
    <text evidence="2">Homotrimer.</text>
</comment>
<keyword evidence="3" id="KW-0813">Transport</keyword>
<dbReference type="PRINTS" id="PR00184">
    <property type="entry name" value="NEISSPPORIN"/>
</dbReference>
<evidence type="ECO:0000256" key="2">
    <source>
        <dbReference type="ARBA" id="ARBA00011233"/>
    </source>
</evidence>
<keyword evidence="10" id="KW-0998">Cell outer membrane</keyword>
<evidence type="ECO:0000256" key="3">
    <source>
        <dbReference type="ARBA" id="ARBA00022448"/>
    </source>
</evidence>
<proteinExistence type="predicted"/>
<dbReference type="EMBL" id="CP003989">
    <property type="protein sequence ID" value="AGA35142.1"/>
    <property type="molecule type" value="Genomic_DNA"/>
</dbReference>
<dbReference type="GO" id="GO:0009279">
    <property type="term" value="C:cell outer membrane"/>
    <property type="evidence" value="ECO:0007669"/>
    <property type="project" value="UniProtKB-SubCell"/>
</dbReference>